<comment type="catalytic activity">
    <reaction evidence="18 19">
        <text>alpha-ribazole 5'-phosphate + adenosylcob(III)inamide-GDP = adenosylcob(III)alamin 5'-phosphate + GMP + H(+)</text>
        <dbReference type="Rhea" id="RHEA:23560"/>
        <dbReference type="ChEBI" id="CHEBI:15378"/>
        <dbReference type="ChEBI" id="CHEBI:57918"/>
        <dbReference type="ChEBI" id="CHEBI:58115"/>
        <dbReference type="ChEBI" id="CHEBI:60487"/>
        <dbReference type="ChEBI" id="CHEBI:60493"/>
        <dbReference type="EC" id="2.7.8.26"/>
    </reaction>
</comment>
<accession>A0ABS4PRI1</accession>
<dbReference type="PANTHER" id="PTHR34148">
    <property type="entry name" value="ADENOSYLCOBINAMIDE-GDP RIBAZOLETRANSFERASE"/>
    <property type="match status" value="1"/>
</dbReference>
<reference evidence="20 21" key="1">
    <citation type="submission" date="2021-03" db="EMBL/GenBank/DDBJ databases">
        <title>Sequencing the genomes of 1000 actinobacteria strains.</title>
        <authorList>
            <person name="Klenk H.-P."/>
        </authorList>
    </citation>
    <scope>NUCLEOTIDE SEQUENCE [LARGE SCALE GENOMIC DNA]</scope>
    <source>
        <strain evidence="20 21">DSM 45510</strain>
    </source>
</reference>
<evidence type="ECO:0000256" key="7">
    <source>
        <dbReference type="ARBA" id="ARBA00022475"/>
    </source>
</evidence>
<evidence type="ECO:0000256" key="14">
    <source>
        <dbReference type="ARBA" id="ARBA00025228"/>
    </source>
</evidence>
<comment type="caution">
    <text evidence="20">The sequence shown here is derived from an EMBL/GenBank/DDBJ whole genome shotgun (WGS) entry which is preliminary data.</text>
</comment>
<organism evidence="20 21">
    <name type="scientific">Amycolatopsis magusensis</name>
    <dbReference type="NCBI Taxonomy" id="882444"/>
    <lineage>
        <taxon>Bacteria</taxon>
        <taxon>Bacillati</taxon>
        <taxon>Actinomycetota</taxon>
        <taxon>Actinomycetes</taxon>
        <taxon>Pseudonocardiales</taxon>
        <taxon>Pseudonocardiaceae</taxon>
        <taxon>Amycolatopsis</taxon>
    </lineage>
</organism>
<evidence type="ECO:0000256" key="9">
    <source>
        <dbReference type="ARBA" id="ARBA00022679"/>
    </source>
</evidence>
<proteinExistence type="inferred from homology"/>
<dbReference type="InterPro" id="IPR003805">
    <property type="entry name" value="CobS"/>
</dbReference>
<evidence type="ECO:0000256" key="2">
    <source>
        <dbReference type="ARBA" id="ARBA00004651"/>
    </source>
</evidence>
<keyword evidence="7 19" id="KW-1003">Cell membrane</keyword>
<protein>
    <recommendedName>
        <fullName evidence="6 19">Adenosylcobinamide-GDP ribazoletransferase</fullName>
        <ecNumber evidence="5 19">2.7.8.26</ecNumber>
    </recommendedName>
    <alternativeName>
        <fullName evidence="16 19">Cobalamin synthase</fullName>
    </alternativeName>
    <alternativeName>
        <fullName evidence="15 19">Cobalamin-5'-phosphate synthase</fullName>
    </alternativeName>
</protein>
<evidence type="ECO:0000256" key="13">
    <source>
        <dbReference type="ARBA" id="ARBA00023136"/>
    </source>
</evidence>
<keyword evidence="8 19" id="KW-0169">Cobalamin biosynthesis</keyword>
<keyword evidence="9 19" id="KW-0808">Transferase</keyword>
<feature type="transmembrane region" description="Helical" evidence="19">
    <location>
        <begin position="36"/>
        <end position="55"/>
    </location>
</feature>
<gene>
    <name evidence="19" type="primary">cobS</name>
    <name evidence="20" type="ORF">JOM49_003551</name>
</gene>
<evidence type="ECO:0000256" key="3">
    <source>
        <dbReference type="ARBA" id="ARBA00004663"/>
    </source>
</evidence>
<sequence length="253" mass="24776">MRGVLIQDAIRMAVGTLTVVPVPAPRVIDARVARGAMLLAPLAVVPLAAAGALVTLLPLPALPAAALALGVVALGSRGLHLDGLSDTADGLSASYDRERALSIMRKGDSGPSGVATLVIVLLVQCGALAGAISAGHGIFAVVVAVLAGRVLLAIGCARGVPSARPEGLGATVAGSVPVLGAAVSVVLGSALAAWGGTFAGLPWWQGLLAVFAAVCAGGLLLWRCVRRLGGITGDVLGACVETGVTAALLCLAA</sequence>
<evidence type="ECO:0000256" key="19">
    <source>
        <dbReference type="HAMAP-Rule" id="MF_00719"/>
    </source>
</evidence>
<evidence type="ECO:0000313" key="21">
    <source>
        <dbReference type="Proteomes" id="UP000741013"/>
    </source>
</evidence>
<evidence type="ECO:0000256" key="5">
    <source>
        <dbReference type="ARBA" id="ARBA00013200"/>
    </source>
</evidence>
<keyword evidence="11 19" id="KW-0460">Magnesium</keyword>
<comment type="pathway">
    <text evidence="3 19">Cofactor biosynthesis; adenosylcobalamin biosynthesis; adenosylcobalamin from cob(II)yrinate a,c-diamide: step 7/7.</text>
</comment>
<dbReference type="HAMAP" id="MF_00719">
    <property type="entry name" value="CobS"/>
    <property type="match status" value="1"/>
</dbReference>
<evidence type="ECO:0000256" key="16">
    <source>
        <dbReference type="ARBA" id="ARBA00032853"/>
    </source>
</evidence>
<feature type="transmembrane region" description="Helical" evidence="19">
    <location>
        <begin position="138"/>
        <end position="160"/>
    </location>
</feature>
<comment type="similarity">
    <text evidence="4 19">Belongs to the CobS family.</text>
</comment>
<keyword evidence="10 19" id="KW-0812">Transmembrane</keyword>
<feature type="transmembrane region" description="Helical" evidence="19">
    <location>
        <begin position="114"/>
        <end position="132"/>
    </location>
</feature>
<name>A0ABS4PRI1_9PSEU</name>
<keyword evidence="21" id="KW-1185">Reference proteome</keyword>
<evidence type="ECO:0000256" key="8">
    <source>
        <dbReference type="ARBA" id="ARBA00022573"/>
    </source>
</evidence>
<evidence type="ECO:0000256" key="12">
    <source>
        <dbReference type="ARBA" id="ARBA00022989"/>
    </source>
</evidence>
<evidence type="ECO:0000256" key="11">
    <source>
        <dbReference type="ARBA" id="ARBA00022842"/>
    </source>
</evidence>
<dbReference type="GO" id="GO:0051073">
    <property type="term" value="F:adenosylcobinamide-GDP ribazoletransferase activity"/>
    <property type="evidence" value="ECO:0007669"/>
    <property type="project" value="UniProtKB-EC"/>
</dbReference>
<evidence type="ECO:0000256" key="15">
    <source>
        <dbReference type="ARBA" id="ARBA00032605"/>
    </source>
</evidence>
<comment type="catalytic activity">
    <reaction evidence="17 19">
        <text>alpha-ribazole + adenosylcob(III)inamide-GDP = adenosylcob(III)alamin + GMP + H(+)</text>
        <dbReference type="Rhea" id="RHEA:16049"/>
        <dbReference type="ChEBI" id="CHEBI:10329"/>
        <dbReference type="ChEBI" id="CHEBI:15378"/>
        <dbReference type="ChEBI" id="CHEBI:18408"/>
        <dbReference type="ChEBI" id="CHEBI:58115"/>
        <dbReference type="ChEBI" id="CHEBI:60487"/>
        <dbReference type="EC" id="2.7.8.26"/>
    </reaction>
</comment>
<dbReference type="EC" id="2.7.8.26" evidence="5 19"/>
<keyword evidence="12 19" id="KW-1133">Transmembrane helix</keyword>
<dbReference type="Proteomes" id="UP000741013">
    <property type="component" value="Unassembled WGS sequence"/>
</dbReference>
<dbReference type="PANTHER" id="PTHR34148:SF1">
    <property type="entry name" value="ADENOSYLCOBINAMIDE-GDP RIBAZOLETRANSFERASE"/>
    <property type="match status" value="1"/>
</dbReference>
<dbReference type="Pfam" id="PF02654">
    <property type="entry name" value="CobS"/>
    <property type="match status" value="1"/>
</dbReference>
<feature type="transmembrane region" description="Helical" evidence="19">
    <location>
        <begin position="61"/>
        <end position="79"/>
    </location>
</feature>
<comment type="cofactor">
    <cofactor evidence="1 19">
        <name>Mg(2+)</name>
        <dbReference type="ChEBI" id="CHEBI:18420"/>
    </cofactor>
</comment>
<feature type="transmembrane region" description="Helical" evidence="19">
    <location>
        <begin position="201"/>
        <end position="222"/>
    </location>
</feature>
<evidence type="ECO:0000256" key="17">
    <source>
        <dbReference type="ARBA" id="ARBA00048623"/>
    </source>
</evidence>
<dbReference type="EMBL" id="JAGGMS010000001">
    <property type="protein sequence ID" value="MBP2182025.1"/>
    <property type="molecule type" value="Genomic_DNA"/>
</dbReference>
<evidence type="ECO:0000256" key="18">
    <source>
        <dbReference type="ARBA" id="ARBA00049504"/>
    </source>
</evidence>
<comment type="function">
    <text evidence="14 19">Joins adenosylcobinamide-GDP and alpha-ribazole to generate adenosylcobalamin (Ado-cobalamin). Also synthesizes adenosylcobalamin 5'-phosphate from adenosylcobinamide-GDP and alpha-ribazole 5'-phosphate.</text>
</comment>
<evidence type="ECO:0000256" key="10">
    <source>
        <dbReference type="ARBA" id="ARBA00022692"/>
    </source>
</evidence>
<evidence type="ECO:0000256" key="6">
    <source>
        <dbReference type="ARBA" id="ARBA00015850"/>
    </source>
</evidence>
<keyword evidence="13 19" id="KW-0472">Membrane</keyword>
<evidence type="ECO:0000313" key="20">
    <source>
        <dbReference type="EMBL" id="MBP2182025.1"/>
    </source>
</evidence>
<evidence type="ECO:0000256" key="4">
    <source>
        <dbReference type="ARBA" id="ARBA00010561"/>
    </source>
</evidence>
<feature type="transmembrane region" description="Helical" evidence="19">
    <location>
        <begin position="172"/>
        <end position="195"/>
    </location>
</feature>
<evidence type="ECO:0000256" key="1">
    <source>
        <dbReference type="ARBA" id="ARBA00001946"/>
    </source>
</evidence>
<comment type="subcellular location">
    <subcellularLocation>
        <location evidence="2 19">Cell membrane</location>
        <topology evidence="2 19">Multi-pass membrane protein</topology>
    </subcellularLocation>
</comment>
<dbReference type="RefSeq" id="WP_245369361.1">
    <property type="nucleotide sequence ID" value="NZ_JAGGMS010000001.1"/>
</dbReference>